<sequence length="103" mass="11084">MADKLTLNLRAMRLAATSWGEAASNLEAGVETTKKLEITASEAGTFAEALSKYQPAPGYFRDRLNEGVTVFEDIGKVLKSAADTYEAEDLASKGKLVKLEGEI</sequence>
<gene>
    <name evidence="1" type="ORF">OG563_03710</name>
</gene>
<dbReference type="Proteomes" id="UP001432062">
    <property type="component" value="Chromosome"/>
</dbReference>
<organism evidence="1 2">
    <name type="scientific">Nocardia vinacea</name>
    <dbReference type="NCBI Taxonomy" id="96468"/>
    <lineage>
        <taxon>Bacteria</taxon>
        <taxon>Bacillati</taxon>
        <taxon>Actinomycetota</taxon>
        <taxon>Actinomycetes</taxon>
        <taxon>Mycobacteriales</taxon>
        <taxon>Nocardiaceae</taxon>
        <taxon>Nocardia</taxon>
    </lineage>
</organism>
<proteinExistence type="predicted"/>
<keyword evidence="2" id="KW-1185">Reference proteome</keyword>
<reference evidence="1" key="1">
    <citation type="submission" date="2022-10" db="EMBL/GenBank/DDBJ databases">
        <title>The complete genomes of actinobacterial strains from the NBC collection.</title>
        <authorList>
            <person name="Joergensen T.S."/>
            <person name="Alvarez Arevalo M."/>
            <person name="Sterndorff E.B."/>
            <person name="Faurdal D."/>
            <person name="Vuksanovic O."/>
            <person name="Mourched A.-S."/>
            <person name="Charusanti P."/>
            <person name="Shaw S."/>
            <person name="Blin K."/>
            <person name="Weber T."/>
        </authorList>
    </citation>
    <scope>NUCLEOTIDE SEQUENCE</scope>
    <source>
        <strain evidence="1">NBC_01482</strain>
    </source>
</reference>
<name>A0ABZ1YWD1_9NOCA</name>
<evidence type="ECO:0000313" key="2">
    <source>
        <dbReference type="Proteomes" id="UP001432062"/>
    </source>
</evidence>
<protein>
    <submittedName>
        <fullName evidence="1">Type VII secretion target</fullName>
    </submittedName>
</protein>
<dbReference type="RefSeq" id="WP_327100424.1">
    <property type="nucleotide sequence ID" value="NZ_CP109149.1"/>
</dbReference>
<dbReference type="Pfam" id="PF10824">
    <property type="entry name" value="T7SS_ESX_EspC"/>
    <property type="match status" value="1"/>
</dbReference>
<dbReference type="InterPro" id="IPR022536">
    <property type="entry name" value="EspC"/>
</dbReference>
<accession>A0ABZ1YWD1</accession>
<dbReference type="EMBL" id="CP109441">
    <property type="protein sequence ID" value="WUV47358.1"/>
    <property type="molecule type" value="Genomic_DNA"/>
</dbReference>
<evidence type="ECO:0000313" key="1">
    <source>
        <dbReference type="EMBL" id="WUV47358.1"/>
    </source>
</evidence>